<evidence type="ECO:0000256" key="5">
    <source>
        <dbReference type="ARBA" id="ARBA00022679"/>
    </source>
</evidence>
<dbReference type="SMART" id="SM00388">
    <property type="entry name" value="HisKA"/>
    <property type="match status" value="1"/>
</dbReference>
<dbReference type="Proteomes" id="UP000783871">
    <property type="component" value="Unassembled WGS sequence"/>
</dbReference>
<dbReference type="Pfam" id="PF00672">
    <property type="entry name" value="HAMP"/>
    <property type="match status" value="1"/>
</dbReference>
<evidence type="ECO:0000256" key="9">
    <source>
        <dbReference type="ARBA" id="ARBA00023012"/>
    </source>
</evidence>
<evidence type="ECO:0000313" key="14">
    <source>
        <dbReference type="EMBL" id="NJP35944.1"/>
    </source>
</evidence>
<feature type="region of interest" description="Disordered" evidence="10">
    <location>
        <begin position="1"/>
        <end position="41"/>
    </location>
</feature>
<keyword evidence="5" id="KW-0808">Transferase</keyword>
<name>A0ABX0ZHB1_9ACTN</name>
<dbReference type="PROSITE" id="PS50109">
    <property type="entry name" value="HIS_KIN"/>
    <property type="match status" value="1"/>
</dbReference>
<keyword evidence="8 11" id="KW-1133">Transmembrane helix</keyword>
<dbReference type="InterPro" id="IPR003660">
    <property type="entry name" value="HAMP_dom"/>
</dbReference>
<dbReference type="Pfam" id="PF02518">
    <property type="entry name" value="HATPase_c"/>
    <property type="match status" value="1"/>
</dbReference>
<evidence type="ECO:0000256" key="8">
    <source>
        <dbReference type="ARBA" id="ARBA00022989"/>
    </source>
</evidence>
<dbReference type="CDD" id="cd00082">
    <property type="entry name" value="HisKA"/>
    <property type="match status" value="1"/>
</dbReference>
<gene>
    <name evidence="14" type="ORF">HCJ94_29360</name>
</gene>
<dbReference type="InterPro" id="IPR003661">
    <property type="entry name" value="HisK_dim/P_dom"/>
</dbReference>
<protein>
    <recommendedName>
        <fullName evidence="3">histidine kinase</fullName>
        <ecNumber evidence="3">2.7.13.3</ecNumber>
    </recommendedName>
</protein>
<evidence type="ECO:0000256" key="3">
    <source>
        <dbReference type="ARBA" id="ARBA00012438"/>
    </source>
</evidence>
<organism evidence="14 15">
    <name type="scientific">Micromonospora thermarum</name>
    <dbReference type="NCBI Taxonomy" id="2720024"/>
    <lineage>
        <taxon>Bacteria</taxon>
        <taxon>Bacillati</taxon>
        <taxon>Actinomycetota</taxon>
        <taxon>Actinomycetes</taxon>
        <taxon>Micromonosporales</taxon>
        <taxon>Micromonosporaceae</taxon>
        <taxon>Micromonospora</taxon>
    </lineage>
</organism>
<evidence type="ECO:0000259" key="13">
    <source>
        <dbReference type="PROSITE" id="PS50885"/>
    </source>
</evidence>
<dbReference type="Gene3D" id="1.10.287.130">
    <property type="match status" value="1"/>
</dbReference>
<dbReference type="InterPro" id="IPR050428">
    <property type="entry name" value="TCS_sensor_his_kinase"/>
</dbReference>
<evidence type="ECO:0000256" key="6">
    <source>
        <dbReference type="ARBA" id="ARBA00022692"/>
    </source>
</evidence>
<dbReference type="InterPro" id="IPR036097">
    <property type="entry name" value="HisK_dim/P_sf"/>
</dbReference>
<comment type="catalytic activity">
    <reaction evidence="1">
        <text>ATP + protein L-histidine = ADP + protein N-phospho-L-histidine.</text>
        <dbReference type="EC" id="2.7.13.3"/>
    </reaction>
</comment>
<dbReference type="InterPro" id="IPR036890">
    <property type="entry name" value="HATPase_C_sf"/>
</dbReference>
<dbReference type="EC" id="2.7.13.3" evidence="3"/>
<evidence type="ECO:0000313" key="15">
    <source>
        <dbReference type="Proteomes" id="UP000783871"/>
    </source>
</evidence>
<keyword evidence="9" id="KW-0902">Two-component regulatory system</keyword>
<keyword evidence="11" id="KW-0472">Membrane</keyword>
<dbReference type="EMBL" id="JAATEO010000098">
    <property type="protein sequence ID" value="NJP35944.1"/>
    <property type="molecule type" value="Genomic_DNA"/>
</dbReference>
<feature type="non-terminal residue" evidence="14">
    <location>
        <position position="314"/>
    </location>
</feature>
<comment type="caution">
    <text evidence="14">The sequence shown here is derived from an EMBL/GenBank/DDBJ whole genome shotgun (WGS) entry which is preliminary data.</text>
</comment>
<evidence type="ECO:0000256" key="4">
    <source>
        <dbReference type="ARBA" id="ARBA00022553"/>
    </source>
</evidence>
<feature type="domain" description="HAMP" evidence="13">
    <location>
        <begin position="75"/>
        <end position="128"/>
    </location>
</feature>
<dbReference type="PANTHER" id="PTHR45436">
    <property type="entry name" value="SENSOR HISTIDINE KINASE YKOH"/>
    <property type="match status" value="1"/>
</dbReference>
<evidence type="ECO:0000259" key="12">
    <source>
        <dbReference type="PROSITE" id="PS50109"/>
    </source>
</evidence>
<evidence type="ECO:0000256" key="7">
    <source>
        <dbReference type="ARBA" id="ARBA00022777"/>
    </source>
</evidence>
<feature type="non-terminal residue" evidence="14">
    <location>
        <position position="1"/>
    </location>
</feature>
<dbReference type="PROSITE" id="PS50885">
    <property type="entry name" value="HAMP"/>
    <property type="match status" value="1"/>
</dbReference>
<keyword evidence="7" id="KW-0418">Kinase</keyword>
<reference evidence="14 15" key="1">
    <citation type="submission" date="2020-03" db="EMBL/GenBank/DDBJ databases">
        <title>WGS of actinomycetes isolated from Thailand.</title>
        <authorList>
            <person name="Thawai C."/>
        </authorList>
    </citation>
    <scope>NUCLEOTIDE SEQUENCE [LARGE SCALE GENOMIC DNA]</scope>
    <source>
        <strain evidence="14 15">HSS6-12</strain>
    </source>
</reference>
<dbReference type="Gene3D" id="6.10.340.10">
    <property type="match status" value="1"/>
</dbReference>
<evidence type="ECO:0000256" key="1">
    <source>
        <dbReference type="ARBA" id="ARBA00000085"/>
    </source>
</evidence>
<evidence type="ECO:0000256" key="2">
    <source>
        <dbReference type="ARBA" id="ARBA00004236"/>
    </source>
</evidence>
<evidence type="ECO:0000256" key="10">
    <source>
        <dbReference type="SAM" id="MobiDB-lite"/>
    </source>
</evidence>
<proteinExistence type="predicted"/>
<keyword evidence="15" id="KW-1185">Reference proteome</keyword>
<dbReference type="SUPFAM" id="SSF55874">
    <property type="entry name" value="ATPase domain of HSP90 chaperone/DNA topoisomerase II/histidine kinase"/>
    <property type="match status" value="1"/>
</dbReference>
<evidence type="ECO:0000256" key="11">
    <source>
        <dbReference type="SAM" id="Phobius"/>
    </source>
</evidence>
<dbReference type="CDD" id="cd00075">
    <property type="entry name" value="HATPase"/>
    <property type="match status" value="1"/>
</dbReference>
<dbReference type="SMART" id="SM00304">
    <property type="entry name" value="HAMP"/>
    <property type="match status" value="1"/>
</dbReference>
<dbReference type="SUPFAM" id="SSF47384">
    <property type="entry name" value="Homodimeric domain of signal transducing histidine kinase"/>
    <property type="match status" value="1"/>
</dbReference>
<dbReference type="CDD" id="cd06225">
    <property type="entry name" value="HAMP"/>
    <property type="match status" value="1"/>
</dbReference>
<keyword evidence="4" id="KW-0597">Phosphoprotein</keyword>
<dbReference type="InterPro" id="IPR003594">
    <property type="entry name" value="HATPase_dom"/>
</dbReference>
<dbReference type="InterPro" id="IPR005467">
    <property type="entry name" value="His_kinase_dom"/>
</dbReference>
<feature type="transmembrane region" description="Helical" evidence="11">
    <location>
        <begin position="50"/>
        <end position="74"/>
    </location>
</feature>
<dbReference type="Gene3D" id="3.30.565.10">
    <property type="entry name" value="Histidine kinase-like ATPase, C-terminal domain"/>
    <property type="match status" value="1"/>
</dbReference>
<comment type="subcellular location">
    <subcellularLocation>
        <location evidence="2">Cell membrane</location>
    </subcellularLocation>
</comment>
<dbReference type="PANTHER" id="PTHR45436:SF5">
    <property type="entry name" value="SENSOR HISTIDINE KINASE TRCS"/>
    <property type="match status" value="1"/>
</dbReference>
<dbReference type="Pfam" id="PF00512">
    <property type="entry name" value="HisKA"/>
    <property type="match status" value="1"/>
</dbReference>
<feature type="domain" description="Histidine kinase" evidence="12">
    <location>
        <begin position="136"/>
        <end position="314"/>
    </location>
</feature>
<keyword evidence="6 11" id="KW-0812">Transmembrane</keyword>
<sequence length="314" mass="34149">TTGGQVHHRDALGVRRAHRRRRAPNVPPGGAGGGGREAAGRHDRDHVLKAMLIASLVSLTVVAVAAIGFGWWMAGRALRPLHQITATARRVADRNLHERIGLDGPDDEIKDLADTFDGMLERLDRSFDSQRRFVANASHELRTPLMLNRTLIEVALEDPDLPAATRQLGTTLLAINDRHERLIDGLLTLASSDHALAQRQQVDLADIARYVLTQSDTVTVDMQTDLSPAAMTGDPVLLGRLVANLVDNAVRYNLPDHGRVAVTTCIDDGQAFLSVDNTGPIIGNHEVPSLFEPFRRLAATDRQASPGTGLRRVS</sequence>
<dbReference type="SUPFAM" id="SSF158472">
    <property type="entry name" value="HAMP domain-like"/>
    <property type="match status" value="1"/>
</dbReference>
<accession>A0ABX0ZHB1</accession>